<evidence type="ECO:0000313" key="3">
    <source>
        <dbReference type="Proteomes" id="UP001497482"/>
    </source>
</evidence>
<feature type="compositionally biased region" description="Gly residues" evidence="1">
    <location>
        <begin position="94"/>
        <end position="111"/>
    </location>
</feature>
<organism evidence="2 3">
    <name type="scientific">Knipowitschia caucasica</name>
    <name type="common">Caucasian dwarf goby</name>
    <name type="synonym">Pomatoschistus caucasicus</name>
    <dbReference type="NCBI Taxonomy" id="637954"/>
    <lineage>
        <taxon>Eukaryota</taxon>
        <taxon>Metazoa</taxon>
        <taxon>Chordata</taxon>
        <taxon>Craniata</taxon>
        <taxon>Vertebrata</taxon>
        <taxon>Euteleostomi</taxon>
        <taxon>Actinopterygii</taxon>
        <taxon>Neopterygii</taxon>
        <taxon>Teleostei</taxon>
        <taxon>Neoteleostei</taxon>
        <taxon>Acanthomorphata</taxon>
        <taxon>Gobiaria</taxon>
        <taxon>Gobiiformes</taxon>
        <taxon>Gobioidei</taxon>
        <taxon>Gobiidae</taxon>
        <taxon>Gobiinae</taxon>
        <taxon>Knipowitschia</taxon>
    </lineage>
</organism>
<sequence>MNERAIRQDPYERIVKELQCLLLTDSLSVTFGLGARSRPRARVRGCVARVPETIKKTLRGPVPDLRAQSQTSVARSRPRGPGPDPAWPSPRPPWGGGGEGGGVGGGGGGGARSLDCVAQS</sequence>
<protein>
    <submittedName>
        <fullName evidence="2">Uncharacterized protein</fullName>
    </submittedName>
</protein>
<reference evidence="2 3" key="1">
    <citation type="submission" date="2024-04" db="EMBL/GenBank/DDBJ databases">
        <authorList>
            <person name="Waldvogel A.-M."/>
            <person name="Schoenle A."/>
        </authorList>
    </citation>
    <scope>NUCLEOTIDE SEQUENCE [LARGE SCALE GENOMIC DNA]</scope>
</reference>
<evidence type="ECO:0000256" key="1">
    <source>
        <dbReference type="SAM" id="MobiDB-lite"/>
    </source>
</evidence>
<name>A0AAV2MIV6_KNICA</name>
<feature type="compositionally biased region" description="Pro residues" evidence="1">
    <location>
        <begin position="80"/>
        <end position="93"/>
    </location>
</feature>
<dbReference type="Proteomes" id="UP001497482">
    <property type="component" value="Chromosome 8"/>
</dbReference>
<accession>A0AAV2MIV6</accession>
<feature type="region of interest" description="Disordered" evidence="1">
    <location>
        <begin position="55"/>
        <end position="120"/>
    </location>
</feature>
<keyword evidence="3" id="KW-1185">Reference proteome</keyword>
<dbReference type="AlphaFoldDB" id="A0AAV2MIV6"/>
<gene>
    <name evidence="2" type="ORF">KC01_LOCUS39553</name>
</gene>
<evidence type="ECO:0000313" key="2">
    <source>
        <dbReference type="EMBL" id="CAL1613320.1"/>
    </source>
</evidence>
<proteinExistence type="predicted"/>
<dbReference type="EMBL" id="OZ035830">
    <property type="protein sequence ID" value="CAL1613320.1"/>
    <property type="molecule type" value="Genomic_DNA"/>
</dbReference>